<evidence type="ECO:0000256" key="7">
    <source>
        <dbReference type="ARBA" id="ARBA00023211"/>
    </source>
</evidence>
<comment type="subunit">
    <text evidence="9">Monomer.</text>
</comment>
<keyword evidence="8 9" id="KW-0456">Lyase</keyword>
<evidence type="ECO:0000256" key="6">
    <source>
        <dbReference type="ARBA" id="ARBA00023134"/>
    </source>
</evidence>
<dbReference type="SUPFAM" id="SSF68923">
    <property type="entry name" value="PEP carboxykinase N-terminal domain"/>
    <property type="match status" value="1"/>
</dbReference>
<evidence type="ECO:0000256" key="5">
    <source>
        <dbReference type="ARBA" id="ARBA00022793"/>
    </source>
</evidence>
<dbReference type="EC" id="4.1.1.32" evidence="9"/>
<comment type="similarity">
    <text evidence="1 9">Belongs to the phosphoenolpyruvate carboxykinase [GTP] family.</text>
</comment>
<protein>
    <recommendedName>
        <fullName evidence="9">Phosphoenolpyruvate carboxykinase [GTP]</fullName>
        <shortName evidence="9">PEP carboxykinase</shortName>
        <shortName evidence="9">PEPCK</shortName>
        <ecNumber evidence="9">4.1.1.32</ecNumber>
    </recommendedName>
    <alternativeName>
        <fullName evidence="9">GTP-dependent phosphoenolpyruvate carboxykinase</fullName>
        <shortName evidence="9">GTP-PEPCK</shortName>
    </alternativeName>
</protein>
<comment type="pathway">
    <text evidence="9">Carbohydrate biosynthesis; gluconeogenesis.</text>
</comment>
<evidence type="ECO:0000256" key="1">
    <source>
        <dbReference type="ARBA" id="ARBA00005796"/>
    </source>
</evidence>
<accession>A0ABY4FP61</accession>
<organism evidence="12 13">
    <name type="scientific">Leucobacter allii</name>
    <dbReference type="NCBI Taxonomy" id="2932247"/>
    <lineage>
        <taxon>Bacteria</taxon>
        <taxon>Bacillati</taxon>
        <taxon>Actinomycetota</taxon>
        <taxon>Actinomycetes</taxon>
        <taxon>Micrococcales</taxon>
        <taxon>Microbacteriaceae</taxon>
        <taxon>Leucobacter</taxon>
    </lineage>
</organism>
<feature type="binding site" evidence="9">
    <location>
        <position position="281"/>
    </location>
    <ligand>
        <name>substrate</name>
    </ligand>
</feature>
<dbReference type="CDD" id="cd00819">
    <property type="entry name" value="PEPCK_GTP"/>
    <property type="match status" value="1"/>
</dbReference>
<comment type="subcellular location">
    <subcellularLocation>
        <location evidence="9">Cytoplasm</location>
    </subcellularLocation>
</comment>
<dbReference type="HAMAP" id="MF_00452">
    <property type="entry name" value="PEPCK_GTP"/>
    <property type="match status" value="1"/>
</dbReference>
<feature type="binding site" evidence="9">
    <location>
        <position position="398"/>
    </location>
    <ligand>
        <name>GTP</name>
        <dbReference type="ChEBI" id="CHEBI:37565"/>
    </ligand>
</feature>
<dbReference type="Pfam" id="PF00821">
    <property type="entry name" value="PEPCK_GTP"/>
    <property type="match status" value="1"/>
</dbReference>
<comment type="catalytic activity">
    <reaction evidence="9">
        <text>oxaloacetate + GTP = phosphoenolpyruvate + GDP + CO2</text>
        <dbReference type="Rhea" id="RHEA:10388"/>
        <dbReference type="ChEBI" id="CHEBI:16452"/>
        <dbReference type="ChEBI" id="CHEBI:16526"/>
        <dbReference type="ChEBI" id="CHEBI:37565"/>
        <dbReference type="ChEBI" id="CHEBI:58189"/>
        <dbReference type="ChEBI" id="CHEBI:58702"/>
        <dbReference type="EC" id="4.1.1.32"/>
    </reaction>
</comment>
<evidence type="ECO:0000259" key="10">
    <source>
        <dbReference type="Pfam" id="PF00821"/>
    </source>
</evidence>
<feature type="binding site" evidence="9">
    <location>
        <begin position="523"/>
        <end position="526"/>
    </location>
    <ligand>
        <name>GTP</name>
        <dbReference type="ChEBI" id="CHEBI:37565"/>
    </ligand>
</feature>
<feature type="domain" description="Phosphoenolpyruvate carboxykinase C-terminal P-loop" evidence="10">
    <location>
        <begin position="254"/>
        <end position="611"/>
    </location>
</feature>
<feature type="binding site" evidence="9">
    <location>
        <position position="90"/>
    </location>
    <ligand>
        <name>substrate</name>
    </ligand>
</feature>
<feature type="binding site" evidence="9">
    <location>
        <position position="429"/>
    </location>
    <ligand>
        <name>GTP</name>
        <dbReference type="ChEBI" id="CHEBI:37565"/>
    </ligand>
</feature>
<keyword evidence="7 9" id="KW-0464">Manganese</keyword>
<feature type="binding site" evidence="9">
    <location>
        <position position="238"/>
    </location>
    <ligand>
        <name>Mn(2+)</name>
        <dbReference type="ChEBI" id="CHEBI:29035"/>
    </ligand>
</feature>
<keyword evidence="2 9" id="KW-0312">Gluconeogenesis</keyword>
<dbReference type="InterPro" id="IPR008209">
    <property type="entry name" value="PEP_carboxykinase_GTP"/>
</dbReference>
<dbReference type="InterPro" id="IPR035078">
    <property type="entry name" value="PEP_carboxykinase_GTP_N"/>
</dbReference>
<dbReference type="Gene3D" id="2.170.8.10">
    <property type="entry name" value="Phosphoenolpyruvate Carboxykinase, domain 2"/>
    <property type="match status" value="1"/>
</dbReference>
<dbReference type="Gene3D" id="3.90.228.20">
    <property type="match status" value="1"/>
</dbReference>
<proteinExistence type="inferred from homology"/>
<dbReference type="InterPro" id="IPR035077">
    <property type="entry name" value="PEP_carboxykinase_GTP_C"/>
</dbReference>
<keyword evidence="3 9" id="KW-0479">Metal-binding</keyword>
<evidence type="ECO:0000259" key="11">
    <source>
        <dbReference type="Pfam" id="PF17297"/>
    </source>
</evidence>
<evidence type="ECO:0000256" key="3">
    <source>
        <dbReference type="ARBA" id="ARBA00022723"/>
    </source>
</evidence>
<dbReference type="PIRSF" id="PIRSF001348">
    <property type="entry name" value="PEP_carboxykinase_GTP"/>
    <property type="match status" value="1"/>
</dbReference>
<feature type="binding site" evidence="9">
    <location>
        <begin position="229"/>
        <end position="231"/>
    </location>
    <ligand>
        <name>substrate</name>
    </ligand>
</feature>
<keyword evidence="4 9" id="KW-0547">Nucleotide-binding</keyword>
<feature type="binding site" evidence="9">
    <location>
        <begin position="396"/>
        <end position="398"/>
    </location>
    <ligand>
        <name>substrate</name>
    </ligand>
</feature>
<feature type="binding site" evidence="9">
    <location>
        <begin position="282"/>
        <end position="287"/>
    </location>
    <ligand>
        <name>GTP</name>
        <dbReference type="ChEBI" id="CHEBI:37565"/>
    </ligand>
</feature>
<dbReference type="NCBIfam" id="NF003253">
    <property type="entry name" value="PRK04210.1"/>
    <property type="match status" value="1"/>
</dbReference>
<dbReference type="InterPro" id="IPR018091">
    <property type="entry name" value="PEP_carboxykin_GTP_CS"/>
</dbReference>
<keyword evidence="5 9" id="KW-0210">Decarboxylase</keyword>
<keyword evidence="6 9" id="KW-0342">GTP-binding</keyword>
<evidence type="ECO:0000256" key="9">
    <source>
        <dbReference type="HAMAP-Rule" id="MF_00452"/>
    </source>
</evidence>
<dbReference type="PANTHER" id="PTHR11561:SF0">
    <property type="entry name" value="PHOSPHOENOLPYRUVATE CARBOXYKINASE [GTP]-RELATED"/>
    <property type="match status" value="1"/>
</dbReference>
<dbReference type="SUPFAM" id="SSF53795">
    <property type="entry name" value="PEP carboxykinase-like"/>
    <property type="match status" value="1"/>
</dbReference>
<evidence type="ECO:0000313" key="13">
    <source>
        <dbReference type="Proteomes" id="UP000831786"/>
    </source>
</evidence>
<keyword evidence="9" id="KW-0963">Cytoplasm</keyword>
<dbReference type="RefSeq" id="WP_244729031.1">
    <property type="nucleotide sequence ID" value="NZ_CP095045.1"/>
</dbReference>
<comment type="cofactor">
    <cofactor evidence="9">
        <name>Mn(2+)</name>
        <dbReference type="ChEBI" id="CHEBI:29035"/>
    </cofactor>
    <text evidence="9">Binds 1 Mn(2+) ion per subunit.</text>
</comment>
<dbReference type="GO" id="GO:0004613">
    <property type="term" value="F:phosphoenolpyruvate carboxykinase (GTP) activity"/>
    <property type="evidence" value="ECO:0007669"/>
    <property type="project" value="UniProtKB-EC"/>
</dbReference>
<evidence type="ECO:0000313" key="12">
    <source>
        <dbReference type="EMBL" id="UOQ58078.1"/>
    </source>
</evidence>
<sequence>MGPSQAIATEISIEDLVVSGATTDNPEVLQWVTEVAELTRPAAVVWCTGSQDEWNRLTSEMVEAGTLIPLNKDLRPGSFLARSHPGDVARVEDRTFICSENEADAGPTNNWAAPDAMKAELLPLFDGVMRGRTMYVVPFSMGPVGGAITQLGIEITDSPYAVLNMRIMTRMGQAALDGIRPGGEWVRTVHSVGAPLEEGQEDVAWPCNDTKYITHFPETLEVWSYGSGYGGNALLSKKCFALRIASVMGRNEGWLAEHMLLLKLTNEESGKAYHLSAAFPSACGKTNLAMLQPTIPGWKVETIGDDIAWLRPGPDGRLYAINPEAGFFGVAPGTGESTNPVAMETLWGNTIYTNVALTDDGDVWWEGKTDEVPAHLIDWRGEDWTPESGRVAAHPNSRFTVPIQQTPTLAQDWYEQNGVPLDAILFGGRRATNVPLVAQSLSWDHGVFVGATISSEKTAAQEGTVGELRRDPFAMLPFCGYNMADYWGHWLDMGRTLGEQAPKIFQVNWFRKGADGRFLWPGFGDNSRVIDWIIRRVEGDVQGRETAIGTVPADGELKLDGIEVPAADLEELFAIDPDSWLAEAELTEEFFDRFGDRVPVALREQLDGLRTRLRA</sequence>
<evidence type="ECO:0000256" key="8">
    <source>
        <dbReference type="ARBA" id="ARBA00023239"/>
    </source>
</evidence>
<dbReference type="PANTHER" id="PTHR11561">
    <property type="entry name" value="PHOSPHOENOLPYRUVATE CARBOXYKINASE"/>
    <property type="match status" value="1"/>
</dbReference>
<feature type="binding site" evidence="9">
    <location>
        <position position="258"/>
    </location>
    <ligand>
        <name>Mn(2+)</name>
        <dbReference type="ChEBI" id="CHEBI:29035"/>
    </ligand>
</feature>
<feature type="domain" description="Phosphoenolpyruvate carboxykinase GTP-utilising N-terminal" evidence="11">
    <location>
        <begin position="30"/>
        <end position="250"/>
    </location>
</feature>
<comment type="function">
    <text evidence="9">Catalyzes the conversion of oxaloacetate (OAA) to phosphoenolpyruvate (PEP), the rate-limiting step in the metabolic pathway that produces glucose from lactate and other precursors derived from the citric acid cycle.</text>
</comment>
<gene>
    <name evidence="9" type="primary">pckG</name>
    <name evidence="12" type="ORF">MUN78_04330</name>
</gene>
<dbReference type="Pfam" id="PF17297">
    <property type="entry name" value="PEPCK_N"/>
    <property type="match status" value="1"/>
</dbReference>
<reference evidence="12 13" key="1">
    <citation type="submission" date="2022-04" db="EMBL/GenBank/DDBJ databases">
        <title>Leucobacter sp. isolated from rhizosphere of garlic.</title>
        <authorList>
            <person name="Won M."/>
            <person name="Lee C.-M."/>
            <person name="Woen H.-Y."/>
            <person name="Kwon S.-W."/>
        </authorList>
    </citation>
    <scope>NUCLEOTIDE SEQUENCE [LARGE SCALE GENOMIC DNA]</scope>
    <source>
        <strain evidence="12 13">H21R-40</strain>
    </source>
</reference>
<name>A0ABY4FP61_9MICO</name>
<dbReference type="Gene3D" id="3.40.449.10">
    <property type="entry name" value="Phosphoenolpyruvate Carboxykinase, domain 1"/>
    <property type="match status" value="1"/>
</dbReference>
<dbReference type="Proteomes" id="UP000831786">
    <property type="component" value="Chromosome"/>
</dbReference>
<dbReference type="InterPro" id="IPR013035">
    <property type="entry name" value="PEP_carboxykinase_C"/>
</dbReference>
<evidence type="ECO:0000256" key="2">
    <source>
        <dbReference type="ARBA" id="ARBA00022432"/>
    </source>
</evidence>
<dbReference type="PROSITE" id="PS00505">
    <property type="entry name" value="PEPCK_GTP"/>
    <property type="match status" value="1"/>
</dbReference>
<evidence type="ECO:0000256" key="4">
    <source>
        <dbReference type="ARBA" id="ARBA00022741"/>
    </source>
</evidence>
<dbReference type="EMBL" id="CP095045">
    <property type="protein sequence ID" value="UOQ58078.1"/>
    <property type="molecule type" value="Genomic_DNA"/>
</dbReference>
<dbReference type="InterPro" id="IPR008210">
    <property type="entry name" value="PEP_carboxykinase_N"/>
</dbReference>
<feature type="binding site" evidence="9">
    <location>
        <position position="306"/>
    </location>
    <ligand>
        <name>Mn(2+)</name>
        <dbReference type="ChEBI" id="CHEBI:29035"/>
    </ligand>
</feature>
<keyword evidence="13" id="KW-1185">Reference proteome</keyword>
<feature type="active site" evidence="9">
    <location>
        <position position="283"/>
    </location>
</feature>